<dbReference type="STRING" id="59895.A0A103Y7S7"/>
<keyword evidence="4" id="KW-0732">Signal</keyword>
<dbReference type="InterPro" id="IPR044859">
    <property type="entry name" value="Allene_oxi_cyc_Dirigent"/>
</dbReference>
<dbReference type="AlphaFoldDB" id="A0A103Y7S7"/>
<evidence type="ECO:0000256" key="4">
    <source>
        <dbReference type="RuleBase" id="RU363099"/>
    </source>
</evidence>
<proteinExistence type="inferred from homology"/>
<comment type="subcellular location">
    <subcellularLocation>
        <location evidence="4">Secreted</location>
        <location evidence="4">Extracellular space</location>
        <location evidence="4">Apoplast</location>
    </subcellularLocation>
</comment>
<comment type="caution">
    <text evidence="5">The sequence shown here is derived from an EMBL/GenBank/DDBJ whole genome shotgun (WGS) entry which is preliminary data.</text>
</comment>
<comment type="subunit">
    <text evidence="2 4">Homodimer.</text>
</comment>
<dbReference type="GO" id="GO:0048046">
    <property type="term" value="C:apoplast"/>
    <property type="evidence" value="ECO:0007669"/>
    <property type="project" value="UniProtKB-SubCell"/>
</dbReference>
<comment type="similarity">
    <text evidence="1 4">Belongs to the plant dirigent protein family.</text>
</comment>
<dbReference type="PANTHER" id="PTHR21495">
    <property type="entry name" value="NUCLEOPORIN-RELATED"/>
    <property type="match status" value="1"/>
</dbReference>
<dbReference type="InterPro" id="IPR004265">
    <property type="entry name" value="Dirigent"/>
</dbReference>
<dbReference type="Pfam" id="PF03018">
    <property type="entry name" value="Dirigent"/>
    <property type="match status" value="2"/>
</dbReference>
<gene>
    <name evidence="5" type="ORF">Ccrd_017597</name>
</gene>
<sequence length="363" mass="39913">MVAPMVTTFLMLFLATRAWGQTTDDVSWAKRVDTGSQVVTTMQFYFHDTLSGSNPSAIKVAGPQSSATSPGGGFGQVMMIDDPLTEGPDKKSKLIGHARGLYGQAAQNELGLIMVLNYGFTDGMYKDSSFSLLSLNPVMQTVREMTIVGGTGLFRLARGYALAQTYWIDASTGDAIVGYNRESKLLILCTIFMAFPLVHSISEGPKEVQQWFKELPIKQEKVTKLHFYFHDTTTGPAQTAHQIAESNISSTTITQFGRTFMFDNPLTVEPDVRSVRIGKGQGFFGAASFEEPRFLMNLNFVFTSGRYNGSTLQFLGMNPILHRVREMSIVGGTGAFRLARGIATAQTYFLNDTSSIVEYNLVV</sequence>
<dbReference type="Proteomes" id="UP000243975">
    <property type="component" value="Unassembled WGS sequence"/>
</dbReference>
<evidence type="ECO:0000256" key="3">
    <source>
        <dbReference type="ARBA" id="ARBA00022525"/>
    </source>
</evidence>
<evidence type="ECO:0000256" key="2">
    <source>
        <dbReference type="ARBA" id="ARBA00011738"/>
    </source>
</evidence>
<feature type="chain" id="PRO_5008191666" description="Dirigent protein" evidence="4">
    <location>
        <begin position="21"/>
        <end position="363"/>
    </location>
</feature>
<dbReference type="Gramene" id="KVI04089">
    <property type="protein sequence ID" value="KVI04089"/>
    <property type="gene ID" value="Ccrd_017597"/>
</dbReference>
<evidence type="ECO:0000256" key="1">
    <source>
        <dbReference type="ARBA" id="ARBA00010746"/>
    </source>
</evidence>
<dbReference type="OMA" id="CTIFMAF"/>
<comment type="function">
    <text evidence="4">Dirigent proteins impart stereoselectivity on the phenoxy radical-coupling reaction, yielding optically active lignans from two molecules of coniferyl alcohol in the biosynthesis of lignans, flavonolignans, and alkaloids and thus plays a central role in plant secondary metabolism.</text>
</comment>
<dbReference type="EMBL" id="LEKV01002310">
    <property type="protein sequence ID" value="KVI04089.1"/>
    <property type="molecule type" value="Genomic_DNA"/>
</dbReference>
<name>A0A103Y7S7_CYNCS</name>
<reference evidence="5 6" key="1">
    <citation type="journal article" date="2016" name="Sci. Rep.">
        <title>The genome sequence of the outbreeding globe artichoke constructed de novo incorporating a phase-aware low-pass sequencing strategy of F1 progeny.</title>
        <authorList>
            <person name="Scaglione D."/>
            <person name="Reyes-Chin-Wo S."/>
            <person name="Acquadro A."/>
            <person name="Froenicke L."/>
            <person name="Portis E."/>
            <person name="Beitel C."/>
            <person name="Tirone M."/>
            <person name="Mauro R."/>
            <person name="Lo Monaco A."/>
            <person name="Mauromicale G."/>
            <person name="Faccioli P."/>
            <person name="Cattivelli L."/>
            <person name="Rieseberg L."/>
            <person name="Michelmore R."/>
            <person name="Lanteri S."/>
        </authorList>
    </citation>
    <scope>NUCLEOTIDE SEQUENCE [LARGE SCALE GENOMIC DNA]</scope>
    <source>
        <strain evidence="5">2C</strain>
    </source>
</reference>
<dbReference type="GO" id="GO:0009699">
    <property type="term" value="P:phenylpropanoid biosynthetic process"/>
    <property type="evidence" value="ECO:0007669"/>
    <property type="project" value="UniProtKB-ARBA"/>
</dbReference>
<protein>
    <recommendedName>
        <fullName evidence="4">Dirigent protein</fullName>
    </recommendedName>
</protein>
<keyword evidence="6" id="KW-1185">Reference proteome</keyword>
<dbReference type="Gene3D" id="2.40.480.10">
    <property type="entry name" value="Allene oxide cyclase-like"/>
    <property type="match status" value="2"/>
</dbReference>
<keyword evidence="3 4" id="KW-0964">Secreted</keyword>
<feature type="non-terminal residue" evidence="5">
    <location>
        <position position="1"/>
    </location>
</feature>
<organism evidence="5 6">
    <name type="scientific">Cynara cardunculus var. scolymus</name>
    <name type="common">Globe artichoke</name>
    <name type="synonym">Cynara scolymus</name>
    <dbReference type="NCBI Taxonomy" id="59895"/>
    <lineage>
        <taxon>Eukaryota</taxon>
        <taxon>Viridiplantae</taxon>
        <taxon>Streptophyta</taxon>
        <taxon>Embryophyta</taxon>
        <taxon>Tracheophyta</taxon>
        <taxon>Spermatophyta</taxon>
        <taxon>Magnoliopsida</taxon>
        <taxon>eudicotyledons</taxon>
        <taxon>Gunneridae</taxon>
        <taxon>Pentapetalae</taxon>
        <taxon>asterids</taxon>
        <taxon>campanulids</taxon>
        <taxon>Asterales</taxon>
        <taxon>Asteraceae</taxon>
        <taxon>Carduoideae</taxon>
        <taxon>Cardueae</taxon>
        <taxon>Carduinae</taxon>
        <taxon>Cynara</taxon>
    </lineage>
</organism>
<keyword evidence="4" id="KW-0052">Apoplast</keyword>
<evidence type="ECO:0000313" key="6">
    <source>
        <dbReference type="Proteomes" id="UP000243975"/>
    </source>
</evidence>
<accession>A0A103Y7S7</accession>
<feature type="signal peptide" evidence="4">
    <location>
        <begin position="1"/>
        <end position="20"/>
    </location>
</feature>
<evidence type="ECO:0000313" key="5">
    <source>
        <dbReference type="EMBL" id="KVI04089.1"/>
    </source>
</evidence>